<accession>A0A0P1HA06</accession>
<evidence type="ECO:0000313" key="1">
    <source>
        <dbReference type="EMBL" id="CUI00126.1"/>
    </source>
</evidence>
<gene>
    <name evidence="1" type="ORF">PHA8399_02252</name>
</gene>
<dbReference type="EMBL" id="CYSR01000022">
    <property type="protein sequence ID" value="CUI00126.1"/>
    <property type="molecule type" value="Genomic_DNA"/>
</dbReference>
<dbReference type="Proteomes" id="UP000051326">
    <property type="component" value="Unassembled WGS sequence"/>
</dbReference>
<protein>
    <submittedName>
        <fullName evidence="1">Uncharacterized protein</fullName>
    </submittedName>
</protein>
<name>A0A0P1HA06_9RHOB</name>
<proteinExistence type="predicted"/>
<organism evidence="1 2">
    <name type="scientific">Leisingera aquaemixtae</name>
    <dbReference type="NCBI Taxonomy" id="1396826"/>
    <lineage>
        <taxon>Bacteria</taxon>
        <taxon>Pseudomonadati</taxon>
        <taxon>Pseudomonadota</taxon>
        <taxon>Alphaproteobacteria</taxon>
        <taxon>Rhodobacterales</taxon>
        <taxon>Roseobacteraceae</taxon>
        <taxon>Leisingera</taxon>
    </lineage>
</organism>
<evidence type="ECO:0000313" key="2">
    <source>
        <dbReference type="Proteomes" id="UP000051326"/>
    </source>
</evidence>
<dbReference type="STRING" id="1396826.PHA8399_02252"/>
<sequence length="138" mass="15009">MEMLSPGCSQVYLIMSRNYLVTCDICDAILDFDPAAELSIQKGHDSALTALSRYRQVAVAFIEAGSEQVTRLHFDSAVQDRGGRLVLLGNTAENELDAHSPCLRWPVLARPVSTQMIRAQLALLQPGAGNKNRVAGLV</sequence>
<dbReference type="AlphaFoldDB" id="A0A0P1HA06"/>
<reference evidence="1 2" key="1">
    <citation type="submission" date="2015-09" db="EMBL/GenBank/DDBJ databases">
        <authorList>
            <consortium name="Swine Surveillance"/>
        </authorList>
    </citation>
    <scope>NUCLEOTIDE SEQUENCE [LARGE SCALE GENOMIC DNA]</scope>
    <source>
        <strain evidence="1 2">CECT 8399</strain>
    </source>
</reference>